<keyword evidence="9" id="KW-1185">Reference proteome</keyword>
<comment type="caution">
    <text evidence="8">The sequence shown here is derived from an EMBL/GenBank/DDBJ whole genome shotgun (WGS) entry which is preliminary data.</text>
</comment>
<keyword evidence="2 5" id="KW-0812">Transmembrane</keyword>
<evidence type="ECO:0000256" key="5">
    <source>
        <dbReference type="SAM" id="Phobius"/>
    </source>
</evidence>
<feature type="transmembrane region" description="Helical" evidence="5">
    <location>
        <begin position="891"/>
        <end position="915"/>
    </location>
</feature>
<dbReference type="SUPFAM" id="SSF53822">
    <property type="entry name" value="Periplasmic binding protein-like I"/>
    <property type="match status" value="1"/>
</dbReference>
<feature type="transmembrane region" description="Helical" evidence="5">
    <location>
        <begin position="1037"/>
        <end position="1058"/>
    </location>
</feature>
<evidence type="ECO:0000256" key="1">
    <source>
        <dbReference type="ARBA" id="ARBA00004370"/>
    </source>
</evidence>
<evidence type="ECO:0000256" key="6">
    <source>
        <dbReference type="SAM" id="SignalP"/>
    </source>
</evidence>
<keyword evidence="6" id="KW-0732">Signal</keyword>
<feature type="transmembrane region" description="Helical" evidence="5">
    <location>
        <begin position="762"/>
        <end position="782"/>
    </location>
</feature>
<accession>A0AAU9I5R5</accession>
<keyword evidence="4 5" id="KW-0472">Membrane</keyword>
<evidence type="ECO:0000256" key="2">
    <source>
        <dbReference type="ARBA" id="ARBA00022692"/>
    </source>
</evidence>
<evidence type="ECO:0000313" key="8">
    <source>
        <dbReference type="EMBL" id="CAG9309796.1"/>
    </source>
</evidence>
<evidence type="ECO:0000256" key="3">
    <source>
        <dbReference type="ARBA" id="ARBA00022989"/>
    </source>
</evidence>
<feature type="transmembrane region" description="Helical" evidence="5">
    <location>
        <begin position="945"/>
        <end position="968"/>
    </location>
</feature>
<protein>
    <recommendedName>
        <fullName evidence="7">Receptor ligand binding region domain-containing protein</fullName>
    </recommendedName>
</protein>
<dbReference type="AlphaFoldDB" id="A0AAU9I5R5"/>
<evidence type="ECO:0000256" key="4">
    <source>
        <dbReference type="ARBA" id="ARBA00023136"/>
    </source>
</evidence>
<feature type="transmembrane region" description="Helical" evidence="5">
    <location>
        <begin position="1007"/>
        <end position="1025"/>
    </location>
</feature>
<dbReference type="Pfam" id="PF01094">
    <property type="entry name" value="ANF_receptor"/>
    <property type="match status" value="1"/>
</dbReference>
<keyword evidence="3 5" id="KW-1133">Transmembrane helix</keyword>
<dbReference type="Gene3D" id="3.40.50.2300">
    <property type="match status" value="2"/>
</dbReference>
<evidence type="ECO:0000259" key="7">
    <source>
        <dbReference type="Pfam" id="PF01094"/>
    </source>
</evidence>
<dbReference type="InterPro" id="IPR028082">
    <property type="entry name" value="Peripla_BP_I"/>
</dbReference>
<feature type="transmembrane region" description="Helical" evidence="5">
    <location>
        <begin position="852"/>
        <end position="875"/>
    </location>
</feature>
<proteinExistence type="predicted"/>
<feature type="transmembrane region" description="Helical" evidence="5">
    <location>
        <begin position="1064"/>
        <end position="1085"/>
    </location>
</feature>
<feature type="chain" id="PRO_5043829656" description="Receptor ligand binding region domain-containing protein" evidence="6">
    <location>
        <begin position="17"/>
        <end position="1156"/>
    </location>
</feature>
<dbReference type="InterPro" id="IPR001828">
    <property type="entry name" value="ANF_lig-bd_rcpt"/>
</dbReference>
<feature type="signal peptide" evidence="6">
    <location>
        <begin position="1"/>
        <end position="16"/>
    </location>
</feature>
<gene>
    <name evidence="8" type="ORF">BSTOLATCC_MIC13</name>
</gene>
<feature type="domain" description="Receptor ligand binding region" evidence="7">
    <location>
        <begin position="430"/>
        <end position="697"/>
    </location>
</feature>
<sequence length="1156" mass="132994">MKLLKIILCALILIESQMVVDFIYSPFSDSEFASNLTFFVKKNFQDHQFIFNLIYIATIEDIQKISYSPDIIFDVTFSLSLSESIKNLAEEKHVIIASINKPLDFFSDWEFFVHNSWENRVEALHGIISYLNWQTFIVISGEIYNEDDEFFNYFYDKDCQWFSFSNSNDKISADLFVGREIQSTGIKNIVILNHGESTKLLLESLEEHDLLTNGTGIIIGCEGSWNLYENGIISYVESGLESADCYYCYKGLAFIKFLNLILSFPSTSDPFALLEHLNKNTVRHHPVSNFTLINTKNRQKSITGTILNGNLEILNPLVYPGNSLIAPNSPTTDVNIWIADGTINPGAEPELLATTVTYGEFYALSIWKSMHALDGFEITVTDTDCGVTTYNADYAYSCFYKLLPTPGVGFLTSLYPWITMGYIYTLRALNYSIPHISPYAPSIITENNTAFPEFMTVIKDETFNTQVILNLAVIFGWKNFVVIYDETNIAMYNYFVAKLKEFNMNIVNPPELRKIDTYYTRNDYPKWKDWFKKLLKIRWRLMVGFLTPPYWFYIAESMYDTGFREGDFFYLANARLSYSLVWETDEVQRRKLIELLYGGIVVAQAEWVGEYGQMLKNGFTKAYINDTDFRCLAFDAAMLLLHGIEFTIKNGENVKDSAVMNANLRKQKFTGCSGTVSIEPGNNQRSLPTIGIYNLRWDESSQKLYEELVGEYDYSSAQLITFYKNIIWYDNTTNVPSDKLSYENGCPFPARKIFRSRKGSEVLYGIGAGLIAITIFCSFCIWGKFWKTIRIKKLTVAAHVHFEDYILMGVLAIDFFQFISQGPDISKLHPWLYLLCTYSMINFENSVVGDTYWIYLYVAMAISSYWIFTAFLLFYRLSKILSMMLKHARNLAFLLLPIIAHTAFVPMISVLFSIFQCDEGIGEDINDSFIKQDCTTYCWNHKHLLWGGFSIVSLVTYIPIAIYLRYYYEVANDHINIRANPIFIIEKAICQVIIIVLSKTLKIYSESLHGLCCCILFLIMILLCLKQSSYNYHRMNLWLITSYLAILANFIVSSIYWVSNIDSMILWFTLEYSAFAVLIASAMAIQCKYRPSLLYTDKVVDISIFFKFEIGSKITAMELNQMKREINGSKYSKKTKASNVDSQSYVSTTKAIMISE</sequence>
<evidence type="ECO:0000313" key="9">
    <source>
        <dbReference type="Proteomes" id="UP001162131"/>
    </source>
</evidence>
<dbReference type="EMBL" id="CAJZBQ010000001">
    <property type="protein sequence ID" value="CAG9309796.1"/>
    <property type="molecule type" value="Genomic_DNA"/>
</dbReference>
<reference evidence="8" key="1">
    <citation type="submission" date="2021-09" db="EMBL/GenBank/DDBJ databases">
        <authorList>
            <consortium name="AG Swart"/>
            <person name="Singh M."/>
            <person name="Singh A."/>
            <person name="Seah K."/>
            <person name="Emmerich C."/>
        </authorList>
    </citation>
    <scope>NUCLEOTIDE SEQUENCE</scope>
    <source>
        <strain evidence="8">ATCC30299</strain>
    </source>
</reference>
<comment type="subcellular location">
    <subcellularLocation>
        <location evidence="1">Membrane</location>
    </subcellularLocation>
</comment>
<dbReference type="GO" id="GO:0016020">
    <property type="term" value="C:membrane"/>
    <property type="evidence" value="ECO:0007669"/>
    <property type="project" value="UniProtKB-SubCell"/>
</dbReference>
<feature type="transmembrane region" description="Helical" evidence="5">
    <location>
        <begin position="802"/>
        <end position="820"/>
    </location>
</feature>
<feature type="transmembrane region" description="Helical" evidence="5">
    <location>
        <begin position="980"/>
        <end position="1001"/>
    </location>
</feature>
<organism evidence="8 9">
    <name type="scientific">Blepharisma stoltei</name>
    <dbReference type="NCBI Taxonomy" id="1481888"/>
    <lineage>
        <taxon>Eukaryota</taxon>
        <taxon>Sar</taxon>
        <taxon>Alveolata</taxon>
        <taxon>Ciliophora</taxon>
        <taxon>Postciliodesmatophora</taxon>
        <taxon>Heterotrichea</taxon>
        <taxon>Heterotrichida</taxon>
        <taxon>Blepharismidae</taxon>
        <taxon>Blepharisma</taxon>
    </lineage>
</organism>
<name>A0AAU9I5R5_9CILI</name>
<dbReference type="Proteomes" id="UP001162131">
    <property type="component" value="Unassembled WGS sequence"/>
</dbReference>